<dbReference type="PANTHER" id="PTHR30055">
    <property type="entry name" value="HTH-TYPE TRANSCRIPTIONAL REGULATOR RUTR"/>
    <property type="match status" value="1"/>
</dbReference>
<protein>
    <submittedName>
        <fullName evidence="7">TetR/AcrR family transcriptional regulator</fullName>
    </submittedName>
</protein>
<comment type="caution">
    <text evidence="7">The sequence shown here is derived from an EMBL/GenBank/DDBJ whole genome shotgun (WGS) entry which is preliminary data.</text>
</comment>
<dbReference type="InterPro" id="IPR001647">
    <property type="entry name" value="HTH_TetR"/>
</dbReference>
<accession>A0ABU0YPP0</accession>
<evidence type="ECO:0000313" key="7">
    <source>
        <dbReference type="EMBL" id="MDQ7249691.1"/>
    </source>
</evidence>
<dbReference type="InterPro" id="IPR039538">
    <property type="entry name" value="BetI_C"/>
</dbReference>
<dbReference type="Gene3D" id="1.10.357.10">
    <property type="entry name" value="Tetracycline Repressor, domain 2"/>
    <property type="match status" value="1"/>
</dbReference>
<dbReference type="InterPro" id="IPR036271">
    <property type="entry name" value="Tet_transcr_reg_TetR-rel_C_sf"/>
</dbReference>
<evidence type="ECO:0000256" key="1">
    <source>
        <dbReference type="ARBA" id="ARBA00022491"/>
    </source>
</evidence>
<feature type="DNA-binding region" description="H-T-H motif" evidence="5">
    <location>
        <begin position="40"/>
        <end position="59"/>
    </location>
</feature>
<reference evidence="8" key="1">
    <citation type="submission" date="2023-08" db="EMBL/GenBank/DDBJ databases">
        <title>Rhodospirillaceae gen. nov., a novel taxon isolated from the Yangtze River Yuezi River estuary sludge.</title>
        <authorList>
            <person name="Ruan L."/>
        </authorList>
    </citation>
    <scope>NUCLEOTIDE SEQUENCE [LARGE SCALE GENOMIC DNA]</scope>
    <source>
        <strain evidence="8">R-7</strain>
    </source>
</reference>
<gene>
    <name evidence="7" type="ORF">Q8A70_18525</name>
</gene>
<proteinExistence type="predicted"/>
<dbReference type="PANTHER" id="PTHR30055:SF228">
    <property type="entry name" value="TRANSCRIPTIONAL REGULATOR-RELATED"/>
    <property type="match status" value="1"/>
</dbReference>
<sequence length="216" mass="23476">MQAVTDLAQRRNEALASRTRAAILRATIAVIARHSLSGTTVQLVAEAAKVAPGTVILHFQKKDALLLAALEQIAAEFETARRAALEAAGGDPVKALEAIIEVSLDPKVSDPANVAVWYAFWGEAKARKLYLERIGSYDTVSQEGLDRLFAEIISKGNSGGGYRHLNAEALAMGFSGLLEWQWQEILVSGRNYDREAAKQTARAYLASIFPQEFAPH</sequence>
<evidence type="ECO:0000313" key="8">
    <source>
        <dbReference type="Proteomes" id="UP001230156"/>
    </source>
</evidence>
<evidence type="ECO:0000256" key="2">
    <source>
        <dbReference type="ARBA" id="ARBA00023015"/>
    </source>
</evidence>
<keyword evidence="8" id="KW-1185">Reference proteome</keyword>
<dbReference type="SUPFAM" id="SSF48498">
    <property type="entry name" value="Tetracyclin repressor-like, C-terminal domain"/>
    <property type="match status" value="1"/>
</dbReference>
<dbReference type="PROSITE" id="PS50977">
    <property type="entry name" value="HTH_TETR_2"/>
    <property type="match status" value="1"/>
</dbReference>
<evidence type="ECO:0000259" key="6">
    <source>
        <dbReference type="PROSITE" id="PS50977"/>
    </source>
</evidence>
<evidence type="ECO:0000256" key="3">
    <source>
        <dbReference type="ARBA" id="ARBA00023125"/>
    </source>
</evidence>
<keyword evidence="3 5" id="KW-0238">DNA-binding</keyword>
<dbReference type="RefSeq" id="WP_379957907.1">
    <property type="nucleotide sequence ID" value="NZ_JAUYVI010000005.1"/>
</dbReference>
<dbReference type="Proteomes" id="UP001230156">
    <property type="component" value="Unassembled WGS sequence"/>
</dbReference>
<keyword evidence="4" id="KW-0804">Transcription</keyword>
<keyword evidence="2" id="KW-0805">Transcription regulation</keyword>
<dbReference type="InterPro" id="IPR050109">
    <property type="entry name" value="HTH-type_TetR-like_transc_reg"/>
</dbReference>
<dbReference type="Pfam" id="PF00440">
    <property type="entry name" value="TetR_N"/>
    <property type="match status" value="1"/>
</dbReference>
<dbReference type="InterPro" id="IPR009057">
    <property type="entry name" value="Homeodomain-like_sf"/>
</dbReference>
<evidence type="ECO:0000256" key="4">
    <source>
        <dbReference type="ARBA" id="ARBA00023163"/>
    </source>
</evidence>
<evidence type="ECO:0000256" key="5">
    <source>
        <dbReference type="PROSITE-ProRule" id="PRU00335"/>
    </source>
</evidence>
<dbReference type="Pfam" id="PF13977">
    <property type="entry name" value="TetR_C_6"/>
    <property type="match status" value="1"/>
</dbReference>
<dbReference type="EMBL" id="JAUYVI010000005">
    <property type="protein sequence ID" value="MDQ7249691.1"/>
    <property type="molecule type" value="Genomic_DNA"/>
</dbReference>
<organism evidence="7 8">
    <name type="scientific">Dongia sedimenti</name>
    <dbReference type="NCBI Taxonomy" id="3064282"/>
    <lineage>
        <taxon>Bacteria</taxon>
        <taxon>Pseudomonadati</taxon>
        <taxon>Pseudomonadota</taxon>
        <taxon>Alphaproteobacteria</taxon>
        <taxon>Rhodospirillales</taxon>
        <taxon>Dongiaceae</taxon>
        <taxon>Dongia</taxon>
    </lineage>
</organism>
<name>A0ABU0YPP0_9PROT</name>
<feature type="domain" description="HTH tetR-type" evidence="6">
    <location>
        <begin position="17"/>
        <end position="77"/>
    </location>
</feature>
<dbReference type="SUPFAM" id="SSF46689">
    <property type="entry name" value="Homeodomain-like"/>
    <property type="match status" value="1"/>
</dbReference>
<keyword evidence="1" id="KW-0678">Repressor</keyword>